<dbReference type="SUPFAM" id="SSF46689">
    <property type="entry name" value="Homeodomain-like"/>
    <property type="match status" value="1"/>
</dbReference>
<keyword evidence="4" id="KW-0238">DNA-binding</keyword>
<keyword evidence="5" id="KW-0010">Activator</keyword>
<dbReference type="AlphaFoldDB" id="A0A7C3SL42"/>
<evidence type="ECO:0000313" key="8">
    <source>
        <dbReference type="EMBL" id="HGB14927.1"/>
    </source>
</evidence>
<dbReference type="PROSITE" id="PS00688">
    <property type="entry name" value="SIGMA54_INTERACT_3"/>
    <property type="match status" value="1"/>
</dbReference>
<evidence type="ECO:0000256" key="2">
    <source>
        <dbReference type="ARBA" id="ARBA00022840"/>
    </source>
</evidence>
<dbReference type="FunFam" id="3.40.50.300:FF:000006">
    <property type="entry name" value="DNA-binding transcriptional regulator NtrC"/>
    <property type="match status" value="1"/>
</dbReference>
<dbReference type="FunFam" id="1.10.8.60:FF:000014">
    <property type="entry name" value="DNA-binding transcriptional regulator NtrC"/>
    <property type="match status" value="1"/>
</dbReference>
<dbReference type="InterPro" id="IPR003593">
    <property type="entry name" value="AAA+_ATPase"/>
</dbReference>
<evidence type="ECO:0000256" key="1">
    <source>
        <dbReference type="ARBA" id="ARBA00022741"/>
    </source>
</evidence>
<dbReference type="Gene3D" id="3.40.50.300">
    <property type="entry name" value="P-loop containing nucleotide triphosphate hydrolases"/>
    <property type="match status" value="1"/>
</dbReference>
<keyword evidence="1" id="KW-0547">Nucleotide-binding</keyword>
<dbReference type="CDD" id="cd00009">
    <property type="entry name" value="AAA"/>
    <property type="match status" value="1"/>
</dbReference>
<dbReference type="EMBL" id="DTHB01000046">
    <property type="protein sequence ID" value="HGB14927.1"/>
    <property type="molecule type" value="Genomic_DNA"/>
</dbReference>
<dbReference type="InterPro" id="IPR002078">
    <property type="entry name" value="Sigma_54_int"/>
</dbReference>
<feature type="domain" description="Sigma-54 factor interaction" evidence="7">
    <location>
        <begin position="29"/>
        <end position="258"/>
    </location>
</feature>
<organism evidence="8">
    <name type="scientific">Desulfobacca acetoxidans</name>
    <dbReference type="NCBI Taxonomy" id="60893"/>
    <lineage>
        <taxon>Bacteria</taxon>
        <taxon>Pseudomonadati</taxon>
        <taxon>Thermodesulfobacteriota</taxon>
        <taxon>Desulfobaccia</taxon>
        <taxon>Desulfobaccales</taxon>
        <taxon>Desulfobaccaceae</taxon>
        <taxon>Desulfobacca</taxon>
    </lineage>
</organism>
<keyword evidence="6" id="KW-0804">Transcription</keyword>
<gene>
    <name evidence="8" type="ORF">ENV62_06815</name>
</gene>
<dbReference type="InterPro" id="IPR009057">
    <property type="entry name" value="Homeodomain-like_sf"/>
</dbReference>
<dbReference type="PANTHER" id="PTHR32071">
    <property type="entry name" value="TRANSCRIPTIONAL REGULATORY PROTEIN"/>
    <property type="match status" value="1"/>
</dbReference>
<name>A0A7C3SL42_9BACT</name>
<dbReference type="InterPro" id="IPR058031">
    <property type="entry name" value="AAA_lid_NorR"/>
</dbReference>
<dbReference type="Pfam" id="PF25601">
    <property type="entry name" value="AAA_lid_14"/>
    <property type="match status" value="1"/>
</dbReference>
<evidence type="ECO:0000256" key="4">
    <source>
        <dbReference type="ARBA" id="ARBA00023125"/>
    </source>
</evidence>
<accession>A0A7C3SL42</accession>
<dbReference type="PROSITE" id="PS50045">
    <property type="entry name" value="SIGMA54_INTERACT_4"/>
    <property type="match status" value="1"/>
</dbReference>
<evidence type="ECO:0000256" key="5">
    <source>
        <dbReference type="ARBA" id="ARBA00023159"/>
    </source>
</evidence>
<keyword evidence="2" id="KW-0067">ATP-binding</keyword>
<dbReference type="Pfam" id="PF00158">
    <property type="entry name" value="Sigma54_activat"/>
    <property type="match status" value="1"/>
</dbReference>
<dbReference type="Gene3D" id="1.10.8.60">
    <property type="match status" value="1"/>
</dbReference>
<reference evidence="8" key="1">
    <citation type="journal article" date="2020" name="mSystems">
        <title>Genome- and Community-Level Interaction Insights into Carbon Utilization and Element Cycling Functions of Hydrothermarchaeota in Hydrothermal Sediment.</title>
        <authorList>
            <person name="Zhou Z."/>
            <person name="Liu Y."/>
            <person name="Xu W."/>
            <person name="Pan J."/>
            <person name="Luo Z.H."/>
            <person name="Li M."/>
        </authorList>
    </citation>
    <scope>NUCLEOTIDE SEQUENCE [LARGE SCALE GENOMIC DNA]</scope>
    <source>
        <strain evidence="8">SpSt-776</strain>
    </source>
</reference>
<evidence type="ECO:0000256" key="6">
    <source>
        <dbReference type="ARBA" id="ARBA00023163"/>
    </source>
</evidence>
<dbReference type="GO" id="GO:0005524">
    <property type="term" value="F:ATP binding"/>
    <property type="evidence" value="ECO:0007669"/>
    <property type="project" value="UniProtKB-KW"/>
</dbReference>
<dbReference type="InterPro" id="IPR027417">
    <property type="entry name" value="P-loop_NTPase"/>
</dbReference>
<proteinExistence type="predicted"/>
<protein>
    <submittedName>
        <fullName evidence="8">Sigma-54-dependent Fis family transcriptional regulator</fullName>
    </submittedName>
</protein>
<keyword evidence="3" id="KW-0805">Transcription regulation</keyword>
<dbReference type="GO" id="GO:0006355">
    <property type="term" value="P:regulation of DNA-templated transcription"/>
    <property type="evidence" value="ECO:0007669"/>
    <property type="project" value="InterPro"/>
</dbReference>
<evidence type="ECO:0000256" key="3">
    <source>
        <dbReference type="ARBA" id="ARBA00023015"/>
    </source>
</evidence>
<dbReference type="GO" id="GO:0003677">
    <property type="term" value="F:DNA binding"/>
    <property type="evidence" value="ECO:0007669"/>
    <property type="project" value="UniProtKB-KW"/>
</dbReference>
<dbReference type="SMART" id="SM00382">
    <property type="entry name" value="AAA"/>
    <property type="match status" value="1"/>
</dbReference>
<sequence>MSRGAGRGRLCLPGGPEREACHYPPLNRILTTHPGLMRLLASLPRYARTDLPVLILGEPGTGKDLVAEALWALSSRASQPFIRLNCANLGAELAGSELFGHLKGSFTGAERTRPGKFKAAHRGTLFLDEVGDLPLEVQPRLLRALDQGEIEPVGGDKPVKVDVRLIAATNQNLPRLIALGKFRQDVYDRLAVLVIQLPPLRERGEDILFLANFFLQKEASRYQRRIRDFSEAAQRRLQAYHWPGNVRELRNVVTRAVLFSQGPLIQVTDLHFAPARSAAPGYEKISGETDSVRPDQEELVEMLWEEKGNISALARRLQVCSRTIYRWLKSYGVDLEKVRLEGTAGRENLADGAGARQAAR</sequence>
<dbReference type="SUPFAM" id="SSF52540">
    <property type="entry name" value="P-loop containing nucleoside triphosphate hydrolases"/>
    <property type="match status" value="1"/>
</dbReference>
<evidence type="ECO:0000259" key="7">
    <source>
        <dbReference type="PROSITE" id="PS50045"/>
    </source>
</evidence>
<comment type="caution">
    <text evidence="8">The sequence shown here is derived from an EMBL/GenBank/DDBJ whole genome shotgun (WGS) entry which is preliminary data.</text>
</comment>
<dbReference type="InterPro" id="IPR025944">
    <property type="entry name" value="Sigma_54_int_dom_CS"/>
</dbReference>